<gene>
    <name evidence="3" type="ORF">Ao3042_04394</name>
</gene>
<feature type="transmembrane region" description="Helical" evidence="1">
    <location>
        <begin position="120"/>
        <end position="138"/>
    </location>
</feature>
<feature type="transmembrane region" description="Helical" evidence="1">
    <location>
        <begin position="39"/>
        <end position="61"/>
    </location>
</feature>
<evidence type="ECO:0000256" key="2">
    <source>
        <dbReference type="SAM" id="SignalP"/>
    </source>
</evidence>
<dbReference type="PANTHER" id="PTHR35043:SF7">
    <property type="entry name" value="TRANSCRIPTION FACTOR DOMAIN-CONTAINING PROTEIN"/>
    <property type="match status" value="1"/>
</dbReference>
<dbReference type="OrthoDB" id="9451547at2759"/>
<reference evidence="3 4" key="1">
    <citation type="journal article" date="2012" name="Eukaryot. Cell">
        <title>Draft genome sequence of Aspergillus oryzae strain 3.042.</title>
        <authorList>
            <person name="Zhao G."/>
            <person name="Yao Y."/>
            <person name="Qi W."/>
            <person name="Wang C."/>
            <person name="Hou L."/>
            <person name="Zeng B."/>
            <person name="Cao X."/>
        </authorList>
    </citation>
    <scope>NUCLEOTIDE SEQUENCE [LARGE SCALE GENOMIC DNA]</scope>
    <source>
        <strain evidence="3 4">3.042</strain>
    </source>
</reference>
<dbReference type="PANTHER" id="PTHR35043">
    <property type="entry name" value="TRANSCRIPTION FACTOR DOMAIN-CONTAINING PROTEIN"/>
    <property type="match status" value="1"/>
</dbReference>
<dbReference type="HOGENOM" id="CLU_1094076_0_0_1"/>
<feature type="signal peptide" evidence="2">
    <location>
        <begin position="1"/>
        <end position="17"/>
    </location>
</feature>
<name>I8TXU6_ASPO3</name>
<sequence>MRQSIILSLLLPCHSLATLIPQTEPSYMPEPNQRGTFGLFWSCTSTLILCVWTAIHPNVVPIRKPLARSYYKLALMLVALVWPDFILWMAATQYFKALDVHRAWLEAWEGKEGDKENRELLGMSGAFFVVMGGYAVDLSNKNSSSALQDAGAGLVTTISADGFIHLLKNRAIPTGIQDSRLPKSYFEHYTIQDKGNSNNLAKAIVFMQIMWMIVQLIGRISAGLPVTLLETHVAIQIPFAVVAYAFWVEAVGRR</sequence>
<keyword evidence="1" id="KW-1133">Transmembrane helix</keyword>
<keyword evidence="1" id="KW-0812">Transmembrane</keyword>
<evidence type="ECO:0000313" key="4">
    <source>
        <dbReference type="Proteomes" id="UP000002812"/>
    </source>
</evidence>
<organism evidence="3 4">
    <name type="scientific">Aspergillus oryzae (strain 3.042)</name>
    <name type="common">Yellow koji mold</name>
    <dbReference type="NCBI Taxonomy" id="1160506"/>
    <lineage>
        <taxon>Eukaryota</taxon>
        <taxon>Fungi</taxon>
        <taxon>Dikarya</taxon>
        <taxon>Ascomycota</taxon>
        <taxon>Pezizomycotina</taxon>
        <taxon>Eurotiomycetes</taxon>
        <taxon>Eurotiomycetidae</taxon>
        <taxon>Eurotiales</taxon>
        <taxon>Aspergillaceae</taxon>
        <taxon>Aspergillus</taxon>
        <taxon>Aspergillus subgen. Circumdati</taxon>
    </lineage>
</organism>
<evidence type="ECO:0000313" key="3">
    <source>
        <dbReference type="EMBL" id="EIT79295.1"/>
    </source>
</evidence>
<dbReference type="AlphaFoldDB" id="I8TXU6"/>
<keyword evidence="1" id="KW-0472">Membrane</keyword>
<keyword evidence="2" id="KW-0732">Signal</keyword>
<feature type="chain" id="PRO_5041384311" evidence="2">
    <location>
        <begin position="18"/>
        <end position="254"/>
    </location>
</feature>
<evidence type="ECO:0000256" key="1">
    <source>
        <dbReference type="SAM" id="Phobius"/>
    </source>
</evidence>
<feature type="transmembrane region" description="Helical" evidence="1">
    <location>
        <begin position="200"/>
        <end position="221"/>
    </location>
</feature>
<dbReference type="Proteomes" id="UP000002812">
    <property type="component" value="Unassembled WGS sequence"/>
</dbReference>
<feature type="transmembrane region" description="Helical" evidence="1">
    <location>
        <begin position="73"/>
        <end position="95"/>
    </location>
</feature>
<feature type="transmembrane region" description="Helical" evidence="1">
    <location>
        <begin position="233"/>
        <end position="252"/>
    </location>
</feature>
<comment type="caution">
    <text evidence="3">The sequence shown here is derived from an EMBL/GenBank/DDBJ whole genome shotgun (WGS) entry which is preliminary data.</text>
</comment>
<proteinExistence type="predicted"/>
<accession>I8TXU6</accession>
<dbReference type="EMBL" id="AKHY01000128">
    <property type="protein sequence ID" value="EIT79295.1"/>
    <property type="molecule type" value="Genomic_DNA"/>
</dbReference>
<reference evidence="4" key="2">
    <citation type="submission" date="2012-06" db="EMBL/GenBank/DDBJ databases">
        <title>Comparative genomic analyses of Aspergillus oryzae 3.042 and A. oryzae RIB40 for soy-sauce fermentation.</title>
        <authorList>
            <person name="Zhao G."/>
            <person name="Hou L."/>
            <person name="Wang C."/>
            <person name="Cao X."/>
        </authorList>
    </citation>
    <scope>NUCLEOTIDE SEQUENCE [LARGE SCALE GENOMIC DNA]</scope>
    <source>
        <strain evidence="4">3.042</strain>
    </source>
</reference>
<protein>
    <submittedName>
        <fullName evidence="3">Uncharacterized protein</fullName>
    </submittedName>
</protein>